<feature type="compositionally biased region" description="Basic and acidic residues" evidence="4">
    <location>
        <begin position="405"/>
        <end position="422"/>
    </location>
</feature>
<dbReference type="AlphaFoldDB" id="A0AAV4AKG4"/>
<dbReference type="PANTHER" id="PTHR15398">
    <property type="entry name" value="BROMODOMAIN-CONTAINING PROTEIN 8"/>
    <property type="match status" value="1"/>
</dbReference>
<dbReference type="Gene3D" id="1.20.920.10">
    <property type="entry name" value="Bromodomain-like"/>
    <property type="match status" value="1"/>
</dbReference>
<reference evidence="6 7" key="1">
    <citation type="journal article" date="2021" name="Elife">
        <title>Chloroplast acquisition without the gene transfer in kleptoplastic sea slugs, Plakobranchus ocellatus.</title>
        <authorList>
            <person name="Maeda T."/>
            <person name="Takahashi S."/>
            <person name="Yoshida T."/>
            <person name="Shimamura S."/>
            <person name="Takaki Y."/>
            <person name="Nagai Y."/>
            <person name="Toyoda A."/>
            <person name="Suzuki Y."/>
            <person name="Arimoto A."/>
            <person name="Ishii H."/>
            <person name="Satoh N."/>
            <person name="Nishiyama T."/>
            <person name="Hasebe M."/>
            <person name="Maruyama T."/>
            <person name="Minagawa J."/>
            <person name="Obokata J."/>
            <person name="Shigenobu S."/>
        </authorList>
    </citation>
    <scope>NUCLEOTIDE SEQUENCE [LARGE SCALE GENOMIC DNA]</scope>
</reference>
<dbReference type="PROSITE" id="PS50014">
    <property type="entry name" value="BROMODOMAIN_2"/>
    <property type="match status" value="1"/>
</dbReference>
<sequence length="629" mass="69636">MRKMTIERSEQLRKEMVEMQQEFEKLKAECEEINAGLWDDKIKDVWQEIQREEKAAEEIAKTQIKVEEDVEQNTPEELDSMTFMGDLEDNTQSSVGENVDISVLTDEEGAQASHGAALLTSTPVVTSADVTSKLPAASHLLSSLLRSDVTTATGLQQLKQEHEQEQLQGPQQSVLAQASRSLLKTPVTQDDPLTTPPSSSAPTLSRLLSTAKSQITTTATTSASLDSPATSLPQAEEEYQDLIEETVISDILETVQTDIPSVTSTPEVVPSVGTSEDSNVMPVVEGIQEEVVEEEIIVKEEMDQITIDQSKDTSSYLDVDASTAANEEAEKDAQDKDEISSLKKGNEGAGTSETDLTDASVKDEPLSPTSSISSRISESGSKRGHRTRGRPRAPRSARHGTRKSYTTDDEKKDDGSSRHSDVELSEDEVRESPDILSGQLTTVNASSILSESFPNSPASMSMGSDTEEEKSFKQWKKSIMLVWRAAATHKYANVFLHPVTNDIAPGYHTVVLRPMDLSTIKKNVETGVIRTTVDFQRDMMLMFTNAIMYNSSDHNVFKMAKEMYDDVMQHLEQYVNTQMMMQTTDGKNLRQSRRPDTSDKEDDPKKRRASVDIPESGGKAKKRKTRLDE</sequence>
<dbReference type="InterPro" id="IPR036427">
    <property type="entry name" value="Bromodomain-like_sf"/>
</dbReference>
<feature type="compositionally biased region" description="Basic and acidic residues" evidence="4">
    <location>
        <begin position="331"/>
        <end position="346"/>
    </location>
</feature>
<dbReference type="EMBL" id="BLXT01003909">
    <property type="protein sequence ID" value="GFO07747.1"/>
    <property type="molecule type" value="Genomic_DNA"/>
</dbReference>
<feature type="region of interest" description="Disordered" evidence="4">
    <location>
        <begin position="583"/>
        <end position="629"/>
    </location>
</feature>
<evidence type="ECO:0000256" key="4">
    <source>
        <dbReference type="SAM" id="MobiDB-lite"/>
    </source>
</evidence>
<evidence type="ECO:0000313" key="7">
    <source>
        <dbReference type="Proteomes" id="UP000735302"/>
    </source>
</evidence>
<proteinExistence type="predicted"/>
<keyword evidence="1 2" id="KW-0103">Bromodomain</keyword>
<gene>
    <name evidence="6" type="ORF">PoB_003425200</name>
</gene>
<protein>
    <submittedName>
        <fullName evidence="6">Bromodomain-containing protein 8-like</fullName>
    </submittedName>
</protein>
<comment type="caution">
    <text evidence="6">The sequence shown here is derived from an EMBL/GenBank/DDBJ whole genome shotgun (WGS) entry which is preliminary data.</text>
</comment>
<feature type="compositionally biased region" description="Basic residues" evidence="4">
    <location>
        <begin position="619"/>
        <end position="629"/>
    </location>
</feature>
<feature type="compositionally biased region" description="Basic residues" evidence="4">
    <location>
        <begin position="382"/>
        <end position="402"/>
    </location>
</feature>
<dbReference type="Proteomes" id="UP000735302">
    <property type="component" value="Unassembled WGS sequence"/>
</dbReference>
<dbReference type="Pfam" id="PF00439">
    <property type="entry name" value="Bromodomain"/>
    <property type="match status" value="1"/>
</dbReference>
<feature type="domain" description="Bromo" evidence="5">
    <location>
        <begin position="487"/>
        <end position="557"/>
    </location>
</feature>
<dbReference type="SMART" id="SM00297">
    <property type="entry name" value="BROMO"/>
    <property type="match status" value="1"/>
</dbReference>
<feature type="coiled-coil region" evidence="3">
    <location>
        <begin position="2"/>
        <end position="36"/>
    </location>
</feature>
<organism evidence="6 7">
    <name type="scientific">Plakobranchus ocellatus</name>
    <dbReference type="NCBI Taxonomy" id="259542"/>
    <lineage>
        <taxon>Eukaryota</taxon>
        <taxon>Metazoa</taxon>
        <taxon>Spiralia</taxon>
        <taxon>Lophotrochozoa</taxon>
        <taxon>Mollusca</taxon>
        <taxon>Gastropoda</taxon>
        <taxon>Heterobranchia</taxon>
        <taxon>Euthyneura</taxon>
        <taxon>Panpulmonata</taxon>
        <taxon>Sacoglossa</taxon>
        <taxon>Placobranchoidea</taxon>
        <taxon>Plakobranchidae</taxon>
        <taxon>Plakobranchus</taxon>
    </lineage>
</organism>
<dbReference type="SUPFAM" id="SSF47370">
    <property type="entry name" value="Bromodomain"/>
    <property type="match status" value="1"/>
</dbReference>
<evidence type="ECO:0000313" key="6">
    <source>
        <dbReference type="EMBL" id="GFO07747.1"/>
    </source>
</evidence>
<evidence type="ECO:0000256" key="3">
    <source>
        <dbReference type="SAM" id="Coils"/>
    </source>
</evidence>
<dbReference type="InterPro" id="IPR001487">
    <property type="entry name" value="Bromodomain"/>
</dbReference>
<dbReference type="PRINTS" id="PR00503">
    <property type="entry name" value="BROMODOMAIN"/>
</dbReference>
<feature type="compositionally biased region" description="Basic and acidic residues" evidence="4">
    <location>
        <begin position="593"/>
        <end position="605"/>
    </location>
</feature>
<dbReference type="PANTHER" id="PTHR15398:SF4">
    <property type="entry name" value="BROMODOMAIN-CONTAINING PROTEIN 8 ISOFORM X1"/>
    <property type="match status" value="1"/>
</dbReference>
<dbReference type="GO" id="GO:0035267">
    <property type="term" value="C:NuA4 histone acetyltransferase complex"/>
    <property type="evidence" value="ECO:0007669"/>
    <property type="project" value="TreeGrafter"/>
</dbReference>
<dbReference type="InterPro" id="IPR037966">
    <property type="entry name" value="Brd8_Bromo_dom"/>
</dbReference>
<keyword evidence="3" id="KW-0175">Coiled coil</keyword>
<feature type="compositionally biased region" description="Low complexity" evidence="4">
    <location>
        <begin position="366"/>
        <end position="379"/>
    </location>
</feature>
<feature type="region of interest" description="Disordered" evidence="4">
    <location>
        <begin position="323"/>
        <end position="438"/>
    </location>
</feature>
<keyword evidence="7" id="KW-1185">Reference proteome</keyword>
<evidence type="ECO:0000256" key="1">
    <source>
        <dbReference type="ARBA" id="ARBA00023117"/>
    </source>
</evidence>
<name>A0AAV4AKG4_9GAST</name>
<evidence type="ECO:0000259" key="5">
    <source>
        <dbReference type="PROSITE" id="PS50014"/>
    </source>
</evidence>
<accession>A0AAV4AKG4</accession>
<dbReference type="CDD" id="cd05507">
    <property type="entry name" value="Bromo_brd8_like"/>
    <property type="match status" value="1"/>
</dbReference>
<evidence type="ECO:0000256" key="2">
    <source>
        <dbReference type="PROSITE-ProRule" id="PRU00035"/>
    </source>
</evidence>